<reference evidence="6" key="1">
    <citation type="submission" date="2018-07" db="EMBL/GenBank/DDBJ databases">
        <authorList>
            <person name="Kim H."/>
        </authorList>
    </citation>
    <scope>NUCLEOTIDE SEQUENCE [LARGE SCALE GENOMIC DNA]</scope>
    <source>
        <strain evidence="6">F02</strain>
    </source>
</reference>
<evidence type="ECO:0000256" key="3">
    <source>
        <dbReference type="ARBA" id="ARBA00023315"/>
    </source>
</evidence>
<proteinExistence type="predicted"/>
<dbReference type="RefSeq" id="WP_114562240.1">
    <property type="nucleotide sequence ID" value="NZ_CP031124.1"/>
</dbReference>
<dbReference type="KEGG" id="hyf:DTO96_100715"/>
<dbReference type="SUPFAM" id="SSF69593">
    <property type="entry name" value="Glycerol-3-phosphate (1)-acyltransferase"/>
    <property type="match status" value="1"/>
</dbReference>
<dbReference type="PANTHER" id="PTHR10434:SF11">
    <property type="entry name" value="1-ACYL-SN-GLYCEROL-3-PHOSPHATE ACYLTRANSFERASE"/>
    <property type="match status" value="1"/>
</dbReference>
<dbReference type="Proteomes" id="UP000252182">
    <property type="component" value="Chromosome"/>
</dbReference>
<dbReference type="InterPro" id="IPR002123">
    <property type="entry name" value="Plipid/glycerol_acylTrfase"/>
</dbReference>
<keyword evidence="6" id="KW-1185">Reference proteome</keyword>
<sequence>MFISRFLQLLIRLLIGAYPRWIGCKPVATQRIYFANHTSHIDTLAIWAALPTHLQARTHPVAAFDYWGKSKFKRYIVTEGLNAVFIARSKEDRTEGDPLEPLYATLAQGDSLIIFPEGTRNKEAIPQAFKSGIYYLAQKFPNVELVPVYLENLNRIMPKGAFWPVPLVCTARFGKPLFLKEGEDKDVFLMRARQAVIDARAPFQQGVTL</sequence>
<dbReference type="GO" id="GO:0006654">
    <property type="term" value="P:phosphatidic acid biosynthetic process"/>
    <property type="evidence" value="ECO:0007669"/>
    <property type="project" value="TreeGrafter"/>
</dbReference>
<dbReference type="EMBL" id="CP031124">
    <property type="protein sequence ID" value="AXF84998.1"/>
    <property type="molecule type" value="Genomic_DNA"/>
</dbReference>
<comment type="pathway">
    <text evidence="1">Lipid metabolism.</text>
</comment>
<name>A0A345D9G0_9BURK</name>
<evidence type="ECO:0000313" key="6">
    <source>
        <dbReference type="Proteomes" id="UP000252182"/>
    </source>
</evidence>
<accession>A0A345D9G0</accession>
<dbReference type="SMART" id="SM00563">
    <property type="entry name" value="PlsC"/>
    <property type="match status" value="1"/>
</dbReference>
<evidence type="ECO:0000256" key="2">
    <source>
        <dbReference type="ARBA" id="ARBA00022679"/>
    </source>
</evidence>
<dbReference type="CDD" id="cd07989">
    <property type="entry name" value="LPLAT_AGPAT-like"/>
    <property type="match status" value="1"/>
</dbReference>
<organism evidence="5 6">
    <name type="scientific">Ephemeroptericola cinctiostellae</name>
    <dbReference type="NCBI Taxonomy" id="2268024"/>
    <lineage>
        <taxon>Bacteria</taxon>
        <taxon>Pseudomonadati</taxon>
        <taxon>Pseudomonadota</taxon>
        <taxon>Betaproteobacteria</taxon>
        <taxon>Burkholderiales</taxon>
        <taxon>Burkholderiaceae</taxon>
        <taxon>Ephemeroptericola</taxon>
    </lineage>
</organism>
<evidence type="ECO:0000256" key="1">
    <source>
        <dbReference type="ARBA" id="ARBA00005189"/>
    </source>
</evidence>
<dbReference type="Pfam" id="PF01553">
    <property type="entry name" value="Acyltransferase"/>
    <property type="match status" value="1"/>
</dbReference>
<dbReference type="PANTHER" id="PTHR10434">
    <property type="entry name" value="1-ACYL-SN-GLYCEROL-3-PHOSPHATE ACYLTRANSFERASE"/>
    <property type="match status" value="1"/>
</dbReference>
<evidence type="ECO:0000313" key="5">
    <source>
        <dbReference type="EMBL" id="AXF84998.1"/>
    </source>
</evidence>
<keyword evidence="3" id="KW-0012">Acyltransferase</keyword>
<protein>
    <recommendedName>
        <fullName evidence="4">Phospholipid/glycerol acyltransferase domain-containing protein</fullName>
    </recommendedName>
</protein>
<evidence type="ECO:0000259" key="4">
    <source>
        <dbReference type="SMART" id="SM00563"/>
    </source>
</evidence>
<gene>
    <name evidence="5" type="ORF">DTO96_100715</name>
</gene>
<feature type="domain" description="Phospholipid/glycerol acyltransferase" evidence="4">
    <location>
        <begin position="31"/>
        <end position="153"/>
    </location>
</feature>
<dbReference type="GO" id="GO:0003841">
    <property type="term" value="F:1-acylglycerol-3-phosphate O-acyltransferase activity"/>
    <property type="evidence" value="ECO:0007669"/>
    <property type="project" value="TreeGrafter"/>
</dbReference>
<dbReference type="AlphaFoldDB" id="A0A345D9G0"/>
<dbReference type="OrthoDB" id="9808424at2"/>
<keyword evidence="2" id="KW-0808">Transferase</keyword>